<evidence type="ECO:0000256" key="5">
    <source>
        <dbReference type="ARBA" id="ARBA00022741"/>
    </source>
</evidence>
<dbReference type="Gene3D" id="3.40.50.300">
    <property type="entry name" value="P-loop containing nucleotide triphosphate hydrolases"/>
    <property type="match status" value="1"/>
</dbReference>
<keyword evidence="5 9" id="KW-0547">Nucleotide-binding</keyword>
<dbReference type="InterPro" id="IPR027417">
    <property type="entry name" value="P-loop_NTPase"/>
</dbReference>
<keyword evidence="4 9" id="KW-0808">Transferase</keyword>
<organism evidence="10 11">
    <name type="scientific">Pseudaquabacterium rugosum</name>
    <dbReference type="NCBI Taxonomy" id="2984194"/>
    <lineage>
        <taxon>Bacteria</taxon>
        <taxon>Pseudomonadati</taxon>
        <taxon>Pseudomonadota</taxon>
        <taxon>Betaproteobacteria</taxon>
        <taxon>Burkholderiales</taxon>
        <taxon>Sphaerotilaceae</taxon>
        <taxon>Pseudaquabacterium</taxon>
    </lineage>
</organism>
<dbReference type="CDD" id="cd02021">
    <property type="entry name" value="GntK"/>
    <property type="match status" value="1"/>
</dbReference>
<keyword evidence="11" id="KW-1185">Reference proteome</keyword>
<comment type="catalytic activity">
    <reaction evidence="8 9">
        <text>D-gluconate + ATP = 6-phospho-D-gluconate + ADP + H(+)</text>
        <dbReference type="Rhea" id="RHEA:19433"/>
        <dbReference type="ChEBI" id="CHEBI:15378"/>
        <dbReference type="ChEBI" id="CHEBI:18391"/>
        <dbReference type="ChEBI" id="CHEBI:30616"/>
        <dbReference type="ChEBI" id="CHEBI:58759"/>
        <dbReference type="ChEBI" id="CHEBI:456216"/>
        <dbReference type="EC" id="2.7.1.12"/>
    </reaction>
</comment>
<dbReference type="RefSeq" id="WP_341373643.1">
    <property type="nucleotide sequence ID" value="NZ_JBBUTF010000006.1"/>
</dbReference>
<name>A0ABU9B7K8_9BURK</name>
<dbReference type="SUPFAM" id="SSF52540">
    <property type="entry name" value="P-loop containing nucleoside triphosphate hydrolases"/>
    <property type="match status" value="1"/>
</dbReference>
<dbReference type="EMBL" id="JBBUTF010000006">
    <property type="protein sequence ID" value="MEK8025857.1"/>
    <property type="molecule type" value="Genomic_DNA"/>
</dbReference>
<comment type="pathway">
    <text evidence="1">Carbohydrate acid metabolism.</text>
</comment>
<dbReference type="NCBIfam" id="TIGR01313">
    <property type="entry name" value="therm_gnt_kin"/>
    <property type="match status" value="1"/>
</dbReference>
<evidence type="ECO:0000256" key="7">
    <source>
        <dbReference type="ARBA" id="ARBA00022840"/>
    </source>
</evidence>
<dbReference type="Proteomes" id="UP001368500">
    <property type="component" value="Unassembled WGS sequence"/>
</dbReference>
<dbReference type="GO" id="GO:0046316">
    <property type="term" value="F:gluconokinase activity"/>
    <property type="evidence" value="ECO:0007669"/>
    <property type="project" value="UniProtKB-EC"/>
</dbReference>
<reference evidence="10 11" key="1">
    <citation type="submission" date="2024-04" db="EMBL/GenBank/DDBJ databases">
        <title>Novel species of the genus Ideonella isolated from streams.</title>
        <authorList>
            <person name="Lu H."/>
        </authorList>
    </citation>
    <scope>NUCLEOTIDE SEQUENCE [LARGE SCALE GENOMIC DNA]</scope>
    <source>
        <strain evidence="10 11">BYS139W</strain>
    </source>
</reference>
<keyword evidence="7 9" id="KW-0067">ATP-binding</keyword>
<keyword evidence="6 9" id="KW-0418">Kinase</keyword>
<dbReference type="PANTHER" id="PTHR43442:SF3">
    <property type="entry name" value="GLUCONOKINASE-RELATED"/>
    <property type="match status" value="1"/>
</dbReference>
<dbReference type="EC" id="2.7.1.12" evidence="3 9"/>
<accession>A0ABU9B7K8</accession>
<comment type="caution">
    <text evidence="10">The sequence shown here is derived from an EMBL/GenBank/DDBJ whole genome shotgun (WGS) entry which is preliminary data.</text>
</comment>
<comment type="similarity">
    <text evidence="2 9">Belongs to the gluconokinase GntK/GntV family.</text>
</comment>
<evidence type="ECO:0000313" key="10">
    <source>
        <dbReference type="EMBL" id="MEK8025857.1"/>
    </source>
</evidence>
<evidence type="ECO:0000313" key="11">
    <source>
        <dbReference type="Proteomes" id="UP001368500"/>
    </source>
</evidence>
<evidence type="ECO:0000256" key="2">
    <source>
        <dbReference type="ARBA" id="ARBA00008420"/>
    </source>
</evidence>
<proteinExistence type="inferred from homology"/>
<evidence type="ECO:0000256" key="6">
    <source>
        <dbReference type="ARBA" id="ARBA00022777"/>
    </source>
</evidence>
<evidence type="ECO:0000256" key="4">
    <source>
        <dbReference type="ARBA" id="ARBA00022679"/>
    </source>
</evidence>
<protein>
    <recommendedName>
        <fullName evidence="3 9">Gluconokinase</fullName>
        <ecNumber evidence="3 9">2.7.1.12</ecNumber>
    </recommendedName>
</protein>
<evidence type="ECO:0000256" key="1">
    <source>
        <dbReference type="ARBA" id="ARBA00004761"/>
    </source>
</evidence>
<evidence type="ECO:0000256" key="3">
    <source>
        <dbReference type="ARBA" id="ARBA00012054"/>
    </source>
</evidence>
<gene>
    <name evidence="10" type="ORF">AACH11_07780</name>
</gene>
<dbReference type="Pfam" id="PF13671">
    <property type="entry name" value="AAA_33"/>
    <property type="match status" value="1"/>
</dbReference>
<evidence type="ECO:0000256" key="8">
    <source>
        <dbReference type="ARBA" id="ARBA00048090"/>
    </source>
</evidence>
<evidence type="ECO:0000256" key="9">
    <source>
        <dbReference type="RuleBase" id="RU363066"/>
    </source>
</evidence>
<dbReference type="PANTHER" id="PTHR43442">
    <property type="entry name" value="GLUCONOKINASE-RELATED"/>
    <property type="match status" value="1"/>
</dbReference>
<sequence length="173" mass="18215">MTRLVVMGVSGCGKTSVAEGLAAALGLQALDADHLHSPEAVARMRAGIALTDEDRWPWLDRIGQRLATPAAAGTAGLVVACSALRRTYRDRLRAACPGLRFVFLDGAEAVLAERMAARQGHYMPPSLLASQLRTLERPGADEPDVLTVDLSPPLATVIAHALQALRAPAPHGA</sequence>
<dbReference type="InterPro" id="IPR006001">
    <property type="entry name" value="Therm_gnt_kin"/>
</dbReference>